<dbReference type="Proteomes" id="UP001174909">
    <property type="component" value="Unassembled WGS sequence"/>
</dbReference>
<feature type="non-terminal residue" evidence="2">
    <location>
        <position position="1"/>
    </location>
</feature>
<proteinExistence type="predicted"/>
<dbReference type="AlphaFoldDB" id="A0AA35QV41"/>
<evidence type="ECO:0000256" key="1">
    <source>
        <dbReference type="SAM" id="MobiDB-lite"/>
    </source>
</evidence>
<feature type="compositionally biased region" description="Basic residues" evidence="1">
    <location>
        <begin position="59"/>
        <end position="68"/>
    </location>
</feature>
<comment type="caution">
    <text evidence="2">The sequence shown here is derived from an EMBL/GenBank/DDBJ whole genome shotgun (WGS) entry which is preliminary data.</text>
</comment>
<dbReference type="EMBL" id="CASHTH010000149">
    <property type="protein sequence ID" value="CAI7992569.1"/>
    <property type="molecule type" value="Genomic_DNA"/>
</dbReference>
<gene>
    <name evidence="2" type="ORF">GBAR_LOCUS1042</name>
</gene>
<evidence type="ECO:0000313" key="2">
    <source>
        <dbReference type="EMBL" id="CAI7992569.1"/>
    </source>
</evidence>
<name>A0AA35QV41_GEOBA</name>
<feature type="region of interest" description="Disordered" evidence="1">
    <location>
        <begin position="47"/>
        <end position="68"/>
    </location>
</feature>
<keyword evidence="3" id="KW-1185">Reference proteome</keyword>
<sequence>MRLECVSNSDTAEVGNITTPDGTILTPGVANSTLTLTNPFGRPGVLRLRSGDGTQRIPPIRKHLPASA</sequence>
<accession>A0AA35QV41</accession>
<protein>
    <submittedName>
        <fullName evidence="2">Uncharacterized protein</fullName>
    </submittedName>
</protein>
<organism evidence="2 3">
    <name type="scientific">Geodia barretti</name>
    <name type="common">Barrett's horny sponge</name>
    <dbReference type="NCBI Taxonomy" id="519541"/>
    <lineage>
        <taxon>Eukaryota</taxon>
        <taxon>Metazoa</taxon>
        <taxon>Porifera</taxon>
        <taxon>Demospongiae</taxon>
        <taxon>Heteroscleromorpha</taxon>
        <taxon>Tetractinellida</taxon>
        <taxon>Astrophorina</taxon>
        <taxon>Geodiidae</taxon>
        <taxon>Geodia</taxon>
    </lineage>
</organism>
<reference evidence="2" key="1">
    <citation type="submission" date="2023-03" db="EMBL/GenBank/DDBJ databases">
        <authorList>
            <person name="Steffen K."/>
            <person name="Cardenas P."/>
        </authorList>
    </citation>
    <scope>NUCLEOTIDE SEQUENCE</scope>
</reference>
<evidence type="ECO:0000313" key="3">
    <source>
        <dbReference type="Proteomes" id="UP001174909"/>
    </source>
</evidence>